<dbReference type="InterPro" id="IPR036597">
    <property type="entry name" value="Fido-like_dom_sf"/>
</dbReference>
<keyword evidence="3" id="KW-1185">Reference proteome</keyword>
<dbReference type="InterPro" id="IPR040198">
    <property type="entry name" value="Fido_containing"/>
</dbReference>
<dbReference type="PANTHER" id="PTHR13504:SF38">
    <property type="entry name" value="FIDO DOMAIN-CONTAINING PROTEIN"/>
    <property type="match status" value="1"/>
</dbReference>
<dbReference type="InterPro" id="IPR003812">
    <property type="entry name" value="Fido"/>
</dbReference>
<evidence type="ECO:0000313" key="3">
    <source>
        <dbReference type="Proteomes" id="UP001564760"/>
    </source>
</evidence>
<dbReference type="PROSITE" id="PS51459">
    <property type="entry name" value="FIDO"/>
    <property type="match status" value="1"/>
</dbReference>
<reference evidence="2 3" key="1">
    <citation type="submission" date="2024-08" db="EMBL/GenBank/DDBJ databases">
        <title>Mycobacterium servetensis sp. nov., a novel rapid-growing mycobacterial species recovered from a human patient in Zaragoza, Spain.</title>
        <authorList>
            <person name="Tristancho-Baro A.I."/>
            <person name="Buenestado-Serrano S."/>
            <person name="Garcia De Viedma D."/>
            <person name="Milagro-Beamonte A."/>
            <person name="Burillo N."/>
            <person name="Sanz S."/>
            <person name="Lopez-Calleja A.I."/>
            <person name="Penas-Utrilla D."/>
            <person name="Guardingo M."/>
            <person name="Garcia M.J."/>
            <person name="Vinuelas-Bayon J."/>
        </authorList>
    </citation>
    <scope>NUCLEOTIDE SEQUENCE [LARGE SCALE GENOMIC DNA]</scope>
    <source>
        <strain evidence="3">HUMS_12744610</strain>
    </source>
</reference>
<accession>A0ABV4C8S5</accession>
<sequence length="394" mass="42194">MTWPAHTSETRPWVARGRHGSRADRTLTYVDVTIPPAIAGLDYDPTGPTARVHEDALVAVARLEAGFGEHLAPLADFLLRSESVASSKIEHVDAGWPAFAKAVAGGRASDEAQSQLAATRALAAMVDDAGAGPITLAGVLEAHRLLMSPDYYAAAESGALRTVQNWIGGSDYTPLDAMYVAPPPELVSDLMADLMSFVDRTDLPTVAQAAIAHAQFLSIHPFTDGNGRIGRALISATLRRRGLTRRVTVPLASVMLADISRYFGELTAYRRGDADSFVRYVSEAAVIASSAAEQSAARLSGLPDHWRSMARPRANSADENLVDRLLDTPILNAATAFEITGTSEPSTYKALDRLTEAGVLEVVSASRRNRIWAARDVLLELDALSAAIGRRVRS</sequence>
<dbReference type="SUPFAM" id="SSF140931">
    <property type="entry name" value="Fic-like"/>
    <property type="match status" value="1"/>
</dbReference>
<feature type="domain" description="Fido" evidence="1">
    <location>
        <begin position="134"/>
        <end position="283"/>
    </location>
</feature>
<gene>
    <name evidence="2" type="ORF">AB8998_30275</name>
</gene>
<proteinExistence type="predicted"/>
<protein>
    <submittedName>
        <fullName evidence="2">Fic family protein</fullName>
    </submittedName>
</protein>
<evidence type="ECO:0000259" key="1">
    <source>
        <dbReference type="PROSITE" id="PS51459"/>
    </source>
</evidence>
<dbReference type="RefSeq" id="WP_369741987.1">
    <property type="nucleotide sequence ID" value="NZ_JBGEDP010000002.1"/>
</dbReference>
<dbReference type="Gene3D" id="1.10.3290.10">
    <property type="entry name" value="Fido-like domain"/>
    <property type="match status" value="1"/>
</dbReference>
<organism evidence="2 3">
    <name type="scientific">Mycobacterium servetii</name>
    <dbReference type="NCBI Taxonomy" id="3237418"/>
    <lineage>
        <taxon>Bacteria</taxon>
        <taxon>Bacillati</taxon>
        <taxon>Actinomycetota</taxon>
        <taxon>Actinomycetes</taxon>
        <taxon>Mycobacteriales</taxon>
        <taxon>Mycobacteriaceae</taxon>
        <taxon>Mycobacterium</taxon>
    </lineage>
</organism>
<dbReference type="Proteomes" id="UP001564760">
    <property type="component" value="Unassembled WGS sequence"/>
</dbReference>
<name>A0ABV4C8S5_9MYCO</name>
<dbReference type="EMBL" id="JBGEDP010000002">
    <property type="protein sequence ID" value="MEY8018939.1"/>
    <property type="molecule type" value="Genomic_DNA"/>
</dbReference>
<dbReference type="Pfam" id="PF02661">
    <property type="entry name" value="Fic"/>
    <property type="match status" value="1"/>
</dbReference>
<comment type="caution">
    <text evidence="2">The sequence shown here is derived from an EMBL/GenBank/DDBJ whole genome shotgun (WGS) entry which is preliminary data.</text>
</comment>
<evidence type="ECO:0000313" key="2">
    <source>
        <dbReference type="EMBL" id="MEY8018939.1"/>
    </source>
</evidence>
<dbReference type="PANTHER" id="PTHR13504">
    <property type="entry name" value="FIDO DOMAIN-CONTAINING PROTEIN DDB_G0283145"/>
    <property type="match status" value="1"/>
</dbReference>